<feature type="compositionally biased region" description="Basic and acidic residues" evidence="11">
    <location>
        <begin position="53"/>
        <end position="64"/>
    </location>
</feature>
<comment type="similarity">
    <text evidence="4">Belongs to the junctophilin family.</text>
</comment>
<dbReference type="Gene3D" id="2.20.110.10">
    <property type="entry name" value="Histone H3 K4-specific methyltransferase SET7/9 N-terminal domain"/>
    <property type="match status" value="1"/>
</dbReference>
<dbReference type="FunFam" id="2.20.110.10:FF:000001">
    <property type="entry name" value="Junctophilin"/>
    <property type="match status" value="1"/>
</dbReference>
<reference evidence="13 14" key="1">
    <citation type="submission" date="2024-07" db="EMBL/GenBank/DDBJ databases">
        <title>Chromosome-level genome assembly of the water stick insect Ranatra chinensis (Heteroptera: Nepidae).</title>
        <authorList>
            <person name="Liu X."/>
        </authorList>
    </citation>
    <scope>NUCLEOTIDE SEQUENCE [LARGE SCALE GENOMIC DNA]</scope>
    <source>
        <strain evidence="13">Cailab_2021Rc</strain>
        <tissue evidence="13">Muscle</tissue>
    </source>
</reference>
<feature type="region of interest" description="Disordered" evidence="11">
    <location>
        <begin position="622"/>
        <end position="649"/>
    </location>
</feature>
<keyword evidence="10 12" id="KW-0472">Membrane</keyword>
<keyword evidence="5" id="KW-1003">Cell membrane</keyword>
<name>A0ABD0Y9T4_9HEMI</name>
<feature type="region of interest" description="Disordered" evidence="11">
    <location>
        <begin position="332"/>
        <end position="370"/>
    </location>
</feature>
<feature type="compositionally biased region" description="Low complexity" evidence="11">
    <location>
        <begin position="395"/>
        <end position="420"/>
    </location>
</feature>
<evidence type="ECO:0000256" key="12">
    <source>
        <dbReference type="SAM" id="Phobius"/>
    </source>
</evidence>
<dbReference type="InterPro" id="IPR003409">
    <property type="entry name" value="MORN"/>
</dbReference>
<evidence type="ECO:0000256" key="1">
    <source>
        <dbReference type="ARBA" id="ARBA00004163"/>
    </source>
</evidence>
<evidence type="ECO:0000256" key="9">
    <source>
        <dbReference type="ARBA" id="ARBA00022989"/>
    </source>
</evidence>
<feature type="region of interest" description="Disordered" evidence="11">
    <location>
        <begin position="37"/>
        <end position="73"/>
    </location>
</feature>
<keyword evidence="7" id="KW-0677">Repeat</keyword>
<evidence type="ECO:0000256" key="2">
    <source>
        <dbReference type="ARBA" id="ARBA00004184"/>
    </source>
</evidence>
<feature type="compositionally biased region" description="Polar residues" evidence="11">
    <location>
        <begin position="460"/>
        <end position="475"/>
    </location>
</feature>
<feature type="compositionally biased region" description="Basic and acidic residues" evidence="11">
    <location>
        <begin position="638"/>
        <end position="649"/>
    </location>
</feature>
<evidence type="ECO:0000313" key="13">
    <source>
        <dbReference type="EMBL" id="KAL1124100.1"/>
    </source>
</evidence>
<evidence type="ECO:0000256" key="3">
    <source>
        <dbReference type="ARBA" id="ARBA00004236"/>
    </source>
</evidence>
<comment type="subcellular location">
    <subcellularLocation>
        <location evidence="3">Cell membrane</location>
    </subcellularLocation>
    <subcellularLocation>
        <location evidence="2">Endomembrane system</location>
        <topology evidence="2">Peripheral membrane protein</topology>
    </subcellularLocation>
    <subcellularLocation>
        <location evidence="1">Endoplasmic reticulum membrane</location>
        <topology evidence="1">Single-pass type IV membrane protein</topology>
    </subcellularLocation>
</comment>
<feature type="region of interest" description="Disordered" evidence="11">
    <location>
        <begin position="101"/>
        <end position="144"/>
    </location>
</feature>
<dbReference type="PANTHER" id="PTHR23085">
    <property type="entry name" value="GH28348P"/>
    <property type="match status" value="1"/>
</dbReference>
<evidence type="ECO:0000313" key="14">
    <source>
        <dbReference type="Proteomes" id="UP001558652"/>
    </source>
</evidence>
<accession>A0ABD0Y9T4</accession>
<keyword evidence="9 12" id="KW-1133">Transmembrane helix</keyword>
<feature type="transmembrane region" description="Helical" evidence="12">
    <location>
        <begin position="686"/>
        <end position="705"/>
    </location>
</feature>
<dbReference type="SMART" id="SM00698">
    <property type="entry name" value="MORN"/>
    <property type="match status" value="2"/>
</dbReference>
<proteinExistence type="inferred from homology"/>
<evidence type="ECO:0000256" key="7">
    <source>
        <dbReference type="ARBA" id="ARBA00022737"/>
    </source>
</evidence>
<dbReference type="SUPFAM" id="SSF82185">
    <property type="entry name" value="Histone H3 K4-specific methyltransferase SET7/9 N-terminal domain"/>
    <property type="match status" value="1"/>
</dbReference>
<dbReference type="GO" id="GO:0005886">
    <property type="term" value="C:plasma membrane"/>
    <property type="evidence" value="ECO:0007669"/>
    <property type="project" value="UniProtKB-SubCell"/>
</dbReference>
<dbReference type="EMBL" id="JBFDAA010000011">
    <property type="protein sequence ID" value="KAL1124100.1"/>
    <property type="molecule type" value="Genomic_DNA"/>
</dbReference>
<sequence>MRGMRHGYGVRASAPFGLASHYRPQKALRASLTSLRSNEAGGGGLPPGTDAAVAERDRRVDDSRGGFVLKARSDELPPRRRSLVEKSSNIKNSILSGLKIKKQKSTGDLEKRGTSGGSIRSTGSSASWVSTESSQSGVTSGSLHTNSNASFVVEDEHMDASVTETYLGEWKNDKRSGFGISERSDGLRYEGEWFNNKKYGYGVTTFRDGSKEEGKYKNNVLITSQKKKHLFLIRSAKFRERIDAAVNAAQRASKIALQKADIAISRTATARGKAELADVAADHAREDFEIARATAKQFAPDFILPGLEKLRHRELPKYKPEDNLHPAKAAINQQKPIGPPGSSDSSMPPTPASATSTKYEPAGYTDQSDPQQYTTKAIVNTSQQQTNNPMYQQPYQQQQLYQQQPYQQQQSYQQQQPYQQHKQTANYPTHTVTPPTPVPDQHNVDSEQMTNRTNVHRNSKQLTGDTPSYNFQQAMSDHFDHYKRPPSRDSSVDRYTRAASRLAGSRQSSVDKVNPPEAAGTTGGTLGAPADRQGPGSRAPSVGRGGTPVTGNGAAVGAGAAPYTVPQSPPAFEEVILRKRGLGQDIVPSLIQPKRTESLYITPPRKEPQSKSVPINTTLQRKKSLPDVQGLPKATETMSREEVSVLSSARREELRRMQEEAEKLKANPLLYLVSPHVKEWFSRQQLVMLVLFLNISLAIMFFKLLT</sequence>
<dbReference type="AlphaFoldDB" id="A0ABD0Y9T4"/>
<dbReference type="GO" id="GO:0005789">
    <property type="term" value="C:endoplasmic reticulum membrane"/>
    <property type="evidence" value="ECO:0007669"/>
    <property type="project" value="UniProtKB-SubCell"/>
</dbReference>
<dbReference type="Pfam" id="PF02493">
    <property type="entry name" value="MORN"/>
    <property type="match status" value="3"/>
</dbReference>
<keyword evidence="6 12" id="KW-0812">Transmembrane</keyword>
<evidence type="ECO:0008006" key="15">
    <source>
        <dbReference type="Google" id="ProtNLM"/>
    </source>
</evidence>
<feature type="compositionally biased region" description="Basic and acidic residues" evidence="11">
    <location>
        <begin position="477"/>
        <end position="496"/>
    </location>
</feature>
<dbReference type="PANTHER" id="PTHR23085:SF16">
    <property type="entry name" value="GH28348P"/>
    <property type="match status" value="1"/>
</dbReference>
<evidence type="ECO:0000256" key="4">
    <source>
        <dbReference type="ARBA" id="ARBA00008599"/>
    </source>
</evidence>
<feature type="compositionally biased region" description="Low complexity" evidence="11">
    <location>
        <begin position="340"/>
        <end position="357"/>
    </location>
</feature>
<feature type="region of interest" description="Disordered" evidence="11">
    <location>
        <begin position="395"/>
        <end position="554"/>
    </location>
</feature>
<comment type="caution">
    <text evidence="13">The sequence shown here is derived from an EMBL/GenBank/DDBJ whole genome shotgun (WGS) entry which is preliminary data.</text>
</comment>
<dbReference type="Proteomes" id="UP001558652">
    <property type="component" value="Unassembled WGS sequence"/>
</dbReference>
<feature type="compositionally biased region" description="Polar residues" evidence="11">
    <location>
        <begin position="128"/>
        <end position="144"/>
    </location>
</feature>
<keyword evidence="14" id="KW-1185">Reference proteome</keyword>
<evidence type="ECO:0000256" key="8">
    <source>
        <dbReference type="ARBA" id="ARBA00022824"/>
    </source>
</evidence>
<organism evidence="13 14">
    <name type="scientific">Ranatra chinensis</name>
    <dbReference type="NCBI Taxonomy" id="642074"/>
    <lineage>
        <taxon>Eukaryota</taxon>
        <taxon>Metazoa</taxon>
        <taxon>Ecdysozoa</taxon>
        <taxon>Arthropoda</taxon>
        <taxon>Hexapoda</taxon>
        <taxon>Insecta</taxon>
        <taxon>Pterygota</taxon>
        <taxon>Neoptera</taxon>
        <taxon>Paraneoptera</taxon>
        <taxon>Hemiptera</taxon>
        <taxon>Heteroptera</taxon>
        <taxon>Panheteroptera</taxon>
        <taxon>Nepomorpha</taxon>
        <taxon>Nepidae</taxon>
        <taxon>Ranatrinae</taxon>
        <taxon>Ranatra</taxon>
    </lineage>
</organism>
<evidence type="ECO:0000256" key="6">
    <source>
        <dbReference type="ARBA" id="ARBA00022692"/>
    </source>
</evidence>
<evidence type="ECO:0000256" key="10">
    <source>
        <dbReference type="ARBA" id="ARBA00023136"/>
    </source>
</evidence>
<evidence type="ECO:0000256" key="11">
    <source>
        <dbReference type="SAM" id="MobiDB-lite"/>
    </source>
</evidence>
<gene>
    <name evidence="13" type="ORF">AAG570_001870</name>
</gene>
<feature type="compositionally biased region" description="Low complexity" evidence="11">
    <location>
        <begin position="117"/>
        <end position="127"/>
    </location>
</feature>
<dbReference type="InterPro" id="IPR017191">
    <property type="entry name" value="Junctophilin"/>
</dbReference>
<protein>
    <recommendedName>
        <fullName evidence="15">Junctophilin</fullName>
    </recommendedName>
</protein>
<keyword evidence="8" id="KW-0256">Endoplasmic reticulum</keyword>
<evidence type="ECO:0000256" key="5">
    <source>
        <dbReference type="ARBA" id="ARBA00022475"/>
    </source>
</evidence>